<dbReference type="InterPro" id="IPR045863">
    <property type="entry name" value="CorA_TM1_TM2"/>
</dbReference>
<protein>
    <submittedName>
        <fullName evidence="7">Uncharacterized protein</fullName>
    </submittedName>
</protein>
<dbReference type="GO" id="GO:0000287">
    <property type="term" value="F:magnesium ion binding"/>
    <property type="evidence" value="ECO:0007669"/>
    <property type="project" value="TreeGrafter"/>
</dbReference>
<evidence type="ECO:0000313" key="8">
    <source>
        <dbReference type="Proteomes" id="UP000803884"/>
    </source>
</evidence>
<feature type="transmembrane region" description="Helical" evidence="6">
    <location>
        <begin position="346"/>
        <end position="369"/>
    </location>
</feature>
<evidence type="ECO:0000256" key="2">
    <source>
        <dbReference type="ARBA" id="ARBA00022692"/>
    </source>
</evidence>
<keyword evidence="8" id="KW-1185">Reference proteome</keyword>
<evidence type="ECO:0000256" key="6">
    <source>
        <dbReference type="SAM" id="Phobius"/>
    </source>
</evidence>
<keyword evidence="4 6" id="KW-0472">Membrane</keyword>
<dbReference type="GO" id="GO:0050897">
    <property type="term" value="F:cobalt ion binding"/>
    <property type="evidence" value="ECO:0007669"/>
    <property type="project" value="TreeGrafter"/>
</dbReference>
<dbReference type="GeneID" id="96006446"/>
<evidence type="ECO:0000256" key="3">
    <source>
        <dbReference type="ARBA" id="ARBA00022989"/>
    </source>
</evidence>
<dbReference type="Pfam" id="PF01544">
    <property type="entry name" value="CorA"/>
    <property type="match status" value="1"/>
</dbReference>
<dbReference type="RefSeq" id="XP_069228961.1">
    <property type="nucleotide sequence ID" value="XM_069373608.1"/>
</dbReference>
<gene>
    <name evidence="7" type="ORF">WHR41_05002</name>
</gene>
<dbReference type="Proteomes" id="UP000803884">
    <property type="component" value="Unassembled WGS sequence"/>
</dbReference>
<feature type="transmembrane region" description="Helical" evidence="6">
    <location>
        <begin position="375"/>
        <end position="396"/>
    </location>
</feature>
<organism evidence="7 8">
    <name type="scientific">Cladosporium halotolerans</name>
    <dbReference type="NCBI Taxonomy" id="1052096"/>
    <lineage>
        <taxon>Eukaryota</taxon>
        <taxon>Fungi</taxon>
        <taxon>Dikarya</taxon>
        <taxon>Ascomycota</taxon>
        <taxon>Pezizomycotina</taxon>
        <taxon>Dothideomycetes</taxon>
        <taxon>Dothideomycetidae</taxon>
        <taxon>Cladosporiales</taxon>
        <taxon>Cladosporiaceae</taxon>
        <taxon>Cladosporium</taxon>
    </lineage>
</organism>
<dbReference type="AlphaFoldDB" id="A0AB34KM88"/>
<comment type="caution">
    <text evidence="7">The sequence shown here is derived from an EMBL/GenBank/DDBJ whole genome shotgun (WGS) entry which is preliminary data.</text>
</comment>
<dbReference type="PANTHER" id="PTHR46494:SF1">
    <property type="entry name" value="CORA FAMILY METAL ION TRANSPORTER (EUROFUNG)"/>
    <property type="match status" value="1"/>
</dbReference>
<dbReference type="Gene3D" id="1.20.58.340">
    <property type="entry name" value="Magnesium transport protein CorA, transmembrane region"/>
    <property type="match status" value="1"/>
</dbReference>
<comment type="subcellular location">
    <subcellularLocation>
        <location evidence="1">Cell membrane</location>
        <topology evidence="1">Multi-pass membrane protein</topology>
    </subcellularLocation>
</comment>
<proteinExistence type="predicted"/>
<evidence type="ECO:0000256" key="5">
    <source>
        <dbReference type="SAM" id="MobiDB-lite"/>
    </source>
</evidence>
<dbReference type="InterPro" id="IPR002523">
    <property type="entry name" value="MgTranspt_CorA/ZnTranspt_ZntB"/>
</dbReference>
<feature type="region of interest" description="Disordered" evidence="5">
    <location>
        <begin position="449"/>
        <end position="468"/>
    </location>
</feature>
<name>A0AB34KM88_9PEZI</name>
<accession>A0AB34KM88</accession>
<dbReference type="SUPFAM" id="SSF144083">
    <property type="entry name" value="Magnesium transport protein CorA, transmembrane region"/>
    <property type="match status" value="1"/>
</dbReference>
<evidence type="ECO:0000256" key="4">
    <source>
        <dbReference type="ARBA" id="ARBA00023136"/>
    </source>
</evidence>
<evidence type="ECO:0000313" key="7">
    <source>
        <dbReference type="EMBL" id="KAL1585855.1"/>
    </source>
</evidence>
<sequence>MAQHRPRRNRRRTWEGTDTPITIRVGSRRHPRGSSEIQVTCAQDGSRLARLIDEQTCLRPKDPLIVSINGHQPWLKDILCTCFDASWEPISEVSRELQFAETAKFPERASKSGQSVPWTFIMDQMNVPQVYFWSVGLEPPENHRRGIPIIQQYRLRVGVWFCEKGACKFNRSISTTLIFTRPCDVPEHIVSNILFKELYGEDDFNQPRDDPEGICWIFSRLYWLLSNWQNVIREVIARLDEAEINSSGRYFPVKLRTRTMHIEVDRIYELQEYLRFHSRSFRKLAKLRQSVSQDRQEHHLWNEIEDTVDDLDQFDSSLDNLKERFLNLLDLEFNIQNADQSEDSSFLAVIATLFLPVSFLASIFGIQNIEWRPVWYLWSAVPIFVASCIFVVVFPFSVRRYQKTRYGLEATKVLLRPTDFTMLGDALPDSVNVPGSNRLGRLKDRAQRQSIGEDVTHGGSRSRSRGWA</sequence>
<keyword evidence="2 6" id="KW-0812">Transmembrane</keyword>
<dbReference type="PANTHER" id="PTHR46494">
    <property type="entry name" value="CORA FAMILY METAL ION TRANSPORTER (EUROFUNG)"/>
    <property type="match status" value="1"/>
</dbReference>
<dbReference type="GO" id="GO:0015095">
    <property type="term" value="F:magnesium ion transmembrane transporter activity"/>
    <property type="evidence" value="ECO:0007669"/>
    <property type="project" value="TreeGrafter"/>
</dbReference>
<reference evidence="7 8" key="1">
    <citation type="journal article" date="2020" name="Microbiol. Resour. Announc.">
        <title>Draft Genome Sequence of a Cladosporium Species Isolated from the Mesophotic Ascidian Didemnum maculosum.</title>
        <authorList>
            <person name="Gioti A."/>
            <person name="Siaperas R."/>
            <person name="Nikolaivits E."/>
            <person name="Le Goff G."/>
            <person name="Ouazzani J."/>
            <person name="Kotoulas G."/>
            <person name="Topakas E."/>
        </authorList>
    </citation>
    <scope>NUCLEOTIDE SEQUENCE [LARGE SCALE GENOMIC DNA]</scope>
    <source>
        <strain evidence="7 8">TM138-S3</strain>
    </source>
</reference>
<dbReference type="GO" id="GO:0005886">
    <property type="term" value="C:plasma membrane"/>
    <property type="evidence" value="ECO:0007669"/>
    <property type="project" value="UniProtKB-SubCell"/>
</dbReference>
<keyword evidence="3 6" id="KW-1133">Transmembrane helix</keyword>
<evidence type="ECO:0000256" key="1">
    <source>
        <dbReference type="ARBA" id="ARBA00004651"/>
    </source>
</evidence>
<dbReference type="GO" id="GO:0015087">
    <property type="term" value="F:cobalt ion transmembrane transporter activity"/>
    <property type="evidence" value="ECO:0007669"/>
    <property type="project" value="TreeGrafter"/>
</dbReference>
<dbReference type="EMBL" id="JAAQHG020000017">
    <property type="protein sequence ID" value="KAL1585855.1"/>
    <property type="molecule type" value="Genomic_DNA"/>
</dbReference>